<name>A0ABN9Q6R5_9DINO</name>
<feature type="region of interest" description="Disordered" evidence="1">
    <location>
        <begin position="1"/>
        <end position="75"/>
    </location>
</feature>
<sequence length="145" mass="15205">MGSSRRMSGQGCERHPAGAVHPVPGASGTVKGVHAQVTGVVGDNIQAKRRRTTRRRGRRGKKTEKTAMDRGRRSHLWQPLAAALLNAAPTAWPDQGSRLAQWRPASLAAHRASTSEAECATARASATEPGSPCRGSTKGGRGGGH</sequence>
<protein>
    <submittedName>
        <fullName evidence="2">Uncharacterized protein</fullName>
    </submittedName>
</protein>
<dbReference type="Proteomes" id="UP001189429">
    <property type="component" value="Unassembled WGS sequence"/>
</dbReference>
<evidence type="ECO:0000313" key="3">
    <source>
        <dbReference type="Proteomes" id="UP001189429"/>
    </source>
</evidence>
<evidence type="ECO:0000256" key="1">
    <source>
        <dbReference type="SAM" id="MobiDB-lite"/>
    </source>
</evidence>
<reference evidence="2" key="1">
    <citation type="submission" date="2023-10" db="EMBL/GenBank/DDBJ databases">
        <authorList>
            <person name="Chen Y."/>
            <person name="Shah S."/>
            <person name="Dougan E. K."/>
            <person name="Thang M."/>
            <person name="Chan C."/>
        </authorList>
    </citation>
    <scope>NUCLEOTIDE SEQUENCE [LARGE SCALE GENOMIC DNA]</scope>
</reference>
<proteinExistence type="predicted"/>
<dbReference type="EMBL" id="CAUYUJ010002303">
    <property type="protein sequence ID" value="CAK0800169.1"/>
    <property type="molecule type" value="Genomic_DNA"/>
</dbReference>
<accession>A0ABN9Q6R5</accession>
<feature type="compositionally biased region" description="Basic residues" evidence="1">
    <location>
        <begin position="47"/>
        <end position="62"/>
    </location>
</feature>
<gene>
    <name evidence="2" type="ORF">PCOR1329_LOCUS8388</name>
</gene>
<keyword evidence="3" id="KW-1185">Reference proteome</keyword>
<comment type="caution">
    <text evidence="2">The sequence shown here is derived from an EMBL/GenBank/DDBJ whole genome shotgun (WGS) entry which is preliminary data.</text>
</comment>
<organism evidence="2 3">
    <name type="scientific">Prorocentrum cordatum</name>
    <dbReference type="NCBI Taxonomy" id="2364126"/>
    <lineage>
        <taxon>Eukaryota</taxon>
        <taxon>Sar</taxon>
        <taxon>Alveolata</taxon>
        <taxon>Dinophyceae</taxon>
        <taxon>Prorocentrales</taxon>
        <taxon>Prorocentraceae</taxon>
        <taxon>Prorocentrum</taxon>
    </lineage>
</organism>
<evidence type="ECO:0000313" key="2">
    <source>
        <dbReference type="EMBL" id="CAK0800169.1"/>
    </source>
</evidence>
<feature type="region of interest" description="Disordered" evidence="1">
    <location>
        <begin position="108"/>
        <end position="145"/>
    </location>
</feature>